<evidence type="ECO:0000313" key="2">
    <source>
        <dbReference type="EMBL" id="ORY02690.1"/>
    </source>
</evidence>
<keyword evidence="3" id="KW-1185">Reference proteome</keyword>
<organism evidence="2 3">
    <name type="scientific">Neocallimastix californiae</name>
    <dbReference type="NCBI Taxonomy" id="1754190"/>
    <lineage>
        <taxon>Eukaryota</taxon>
        <taxon>Fungi</taxon>
        <taxon>Fungi incertae sedis</taxon>
        <taxon>Chytridiomycota</taxon>
        <taxon>Chytridiomycota incertae sedis</taxon>
        <taxon>Neocallimastigomycetes</taxon>
        <taxon>Neocallimastigales</taxon>
        <taxon>Neocallimastigaceae</taxon>
        <taxon>Neocallimastix</taxon>
    </lineage>
</organism>
<feature type="region of interest" description="Disordered" evidence="1">
    <location>
        <begin position="743"/>
        <end position="769"/>
    </location>
</feature>
<protein>
    <submittedName>
        <fullName evidence="2">Uncharacterized protein</fullName>
    </submittedName>
</protein>
<evidence type="ECO:0000256" key="1">
    <source>
        <dbReference type="SAM" id="MobiDB-lite"/>
    </source>
</evidence>
<feature type="compositionally biased region" description="Polar residues" evidence="1">
    <location>
        <begin position="202"/>
        <end position="216"/>
    </location>
</feature>
<feature type="region of interest" description="Disordered" evidence="1">
    <location>
        <begin position="269"/>
        <end position="395"/>
    </location>
</feature>
<dbReference type="EMBL" id="MCOG01000486">
    <property type="protein sequence ID" value="ORY02690.1"/>
    <property type="molecule type" value="Genomic_DNA"/>
</dbReference>
<feature type="compositionally biased region" description="Basic and acidic residues" evidence="1">
    <location>
        <begin position="743"/>
        <end position="768"/>
    </location>
</feature>
<dbReference type="InterPro" id="IPR047501">
    <property type="entry name" value="DD_CATIP"/>
</dbReference>
<feature type="compositionally biased region" description="Basic and acidic residues" evidence="1">
    <location>
        <begin position="175"/>
        <end position="200"/>
    </location>
</feature>
<sequence>MDNQDNNENTSAIPEEINVGPENVTNEQTNQENVVTTKFKSLNQTVTSNGNQQQTTYETSVYSTNSNYQKITKTVITSNRSSSHKLLRRSNSNMNALEVLNSEPQKLEEFKDNQNNNQDNTTIMNQSNIPSSIVEIKRTPKSQSRVSNSQGSATTRPLDNHDITELNDNSAITEPLKDSIEDRTDESKKINDNDDNDFAKTIKSSNSQQEIVRRSQSIPNMRRENALTMTGTAAKSLNKSKSAQVSYKQSNILGSFVEVLHNNTYENNLESIKNNTPDHSKNNNNSSIINDTNESKNDDEANNVEIDDKTKRKTVSRRSNSTLDNPKRILGSLDTNLVDNSYQYKNTSGSRKSSRNHSQRSSRKNSRRNSETGSSKRISSRGSTNSIHKREKDNLLRTQSSLLNVAKNERNYKEKIILYNTNKNKVAYMVTNEENKEENRPVIIQSSNIFDVDIDNKSDIHEVIVKIEQNQDTKDFIKSLDDHINKNLCYTDYFDINRGNQYGSCSVQIREATYLSVPCYYIAKKVLVKNKTNDEVINHLEFVSYVTPKLVTLHQNLLQQKNGGPSYNQHVDYNKKNKLIAIEQYHYKSDSTIKQIFDCDQYLSEGAIEIMNRILIENEVKPHTYNFLTFVRGIMYQINTTTYPGIENAYFQGKRLPYSVIKIENEILPRSDHVNIYEEVDAIRIFSDYQELAKANDKVNEISNSFSNDKEEELSNSSIINRLNNQNSQKTIESKVDKEKNLIKNNSYDDKEKSTHAPTTDDLHKNDANEFEENNDGVMLSDLNVPNFTISNSQNNLTFEQLIKNNAGGSDKLYNSNFDVNSSLGSCNLVEIAKNVSGSGNMITVDEINMKKGIIPSRKLKNENKKDDDVTTRYNNIETKICCPKRGCLIFEDELNQLHCENKIKYNDTIEIKSFLDEQENLSIYHEYKNTYTKKYLRYIKYNESLKFMLQDFVQSIFFHKPKDVYQFTKNYFSNE</sequence>
<feature type="compositionally biased region" description="Basic residues" evidence="1">
    <location>
        <begin position="352"/>
        <end position="367"/>
    </location>
</feature>
<feature type="compositionally biased region" description="Polar residues" evidence="1">
    <location>
        <begin position="141"/>
        <end position="157"/>
    </location>
</feature>
<comment type="caution">
    <text evidence="2">The sequence shown here is derived from an EMBL/GenBank/DDBJ whole genome shotgun (WGS) entry which is preliminary data.</text>
</comment>
<feature type="compositionally biased region" description="Polar residues" evidence="1">
    <location>
        <begin position="333"/>
        <end position="349"/>
    </location>
</feature>
<accession>A0A1Y1YXE5</accession>
<feature type="region of interest" description="Disordered" evidence="1">
    <location>
        <begin position="138"/>
        <end position="216"/>
    </location>
</feature>
<evidence type="ECO:0000313" key="3">
    <source>
        <dbReference type="Proteomes" id="UP000193920"/>
    </source>
</evidence>
<dbReference type="SUPFAM" id="SSF47391">
    <property type="entry name" value="Dimerization-anchoring domain of cAMP-dependent PK regulatory subunit"/>
    <property type="match status" value="1"/>
</dbReference>
<feature type="compositionally biased region" description="Polar residues" evidence="1">
    <location>
        <begin position="1"/>
        <end position="12"/>
    </location>
</feature>
<reference evidence="2 3" key="1">
    <citation type="submission" date="2016-08" db="EMBL/GenBank/DDBJ databases">
        <title>A Parts List for Fungal Cellulosomes Revealed by Comparative Genomics.</title>
        <authorList>
            <consortium name="DOE Joint Genome Institute"/>
            <person name="Haitjema C.H."/>
            <person name="Gilmore S.P."/>
            <person name="Henske J.K."/>
            <person name="Solomon K.V."/>
            <person name="De Groot R."/>
            <person name="Kuo A."/>
            <person name="Mondo S.J."/>
            <person name="Salamov A.A."/>
            <person name="Labutti K."/>
            <person name="Zhao Z."/>
            <person name="Chiniquy J."/>
            <person name="Barry K."/>
            <person name="Brewer H.M."/>
            <person name="Purvine S.O."/>
            <person name="Wright A.T."/>
            <person name="Boxma B."/>
            <person name="Van Alen T."/>
            <person name="Hackstein J.H."/>
            <person name="Baker S.E."/>
            <person name="Grigoriev I.V."/>
            <person name="O'Malley M.A."/>
        </authorList>
    </citation>
    <scope>NUCLEOTIDE SEQUENCE [LARGE SCALE GENOMIC DNA]</scope>
    <source>
        <strain evidence="2 3">G1</strain>
    </source>
</reference>
<feature type="compositionally biased region" description="Polar residues" evidence="1">
    <location>
        <begin position="371"/>
        <end position="386"/>
    </location>
</feature>
<feature type="non-terminal residue" evidence="2">
    <location>
        <position position="976"/>
    </location>
</feature>
<dbReference type="OrthoDB" id="2151691at2759"/>
<dbReference type="STRING" id="1754190.A0A1Y1YXE5"/>
<feature type="region of interest" description="Disordered" evidence="1">
    <location>
        <begin position="1"/>
        <end position="28"/>
    </location>
</feature>
<gene>
    <name evidence="2" type="ORF">LY90DRAFT_678620</name>
</gene>
<proteinExistence type="predicted"/>
<dbReference type="Proteomes" id="UP000193920">
    <property type="component" value="Unassembled WGS sequence"/>
</dbReference>
<name>A0A1Y1YXE5_9FUNG</name>
<dbReference type="CDD" id="cd22973">
    <property type="entry name" value="DD_CATIP"/>
    <property type="match status" value="1"/>
</dbReference>
<dbReference type="AlphaFoldDB" id="A0A1Y1YXE5"/>